<dbReference type="SUPFAM" id="SSF50475">
    <property type="entry name" value="FMN-binding split barrel"/>
    <property type="match status" value="1"/>
</dbReference>
<evidence type="ECO:0000313" key="4">
    <source>
        <dbReference type="Proteomes" id="UP001296967"/>
    </source>
</evidence>
<dbReference type="Proteomes" id="UP001296967">
    <property type="component" value="Unassembled WGS sequence"/>
</dbReference>
<accession>A0AAJ0UDI5</accession>
<evidence type="ECO:0000259" key="1">
    <source>
        <dbReference type="Pfam" id="PF10615"/>
    </source>
</evidence>
<sequence length="153" mass="16260">MTDHDQQAAAARQVLAGSFHGVLSTHSLELAGYPFGSVVPYVLDQEGRPLLLLSPLSQHTKHLEADSRCGLTLLEESEGDVQQRGRLSAVGKVTPCGADADGEDDVAMIGIDAEGIDVRVADRLRRIPLLRPIGSPAEAREVLVAMATQPEGD</sequence>
<dbReference type="Pfam" id="PF13883">
    <property type="entry name" value="CREG_beta-barrel"/>
    <property type="match status" value="1"/>
</dbReference>
<evidence type="ECO:0008006" key="5">
    <source>
        <dbReference type="Google" id="ProtNLM"/>
    </source>
</evidence>
<reference evidence="3" key="2">
    <citation type="journal article" date="2020" name="Microorganisms">
        <title>Osmotic Adaptation and Compatible Solute Biosynthesis of Phototrophic Bacteria as Revealed from Genome Analyses.</title>
        <authorList>
            <person name="Imhoff J.F."/>
            <person name="Rahn T."/>
            <person name="Kunzel S."/>
            <person name="Keller A."/>
            <person name="Neulinger S.C."/>
        </authorList>
    </citation>
    <scope>NUCLEOTIDE SEQUENCE</scope>
    <source>
        <strain evidence="3">DSM 4395</strain>
    </source>
</reference>
<evidence type="ECO:0000313" key="3">
    <source>
        <dbReference type="EMBL" id="MBK5929333.1"/>
    </source>
</evidence>
<gene>
    <name evidence="3" type="ORF">CCR82_01985</name>
</gene>
<dbReference type="AlphaFoldDB" id="A0AAJ0UDI5"/>
<organism evidence="3 4">
    <name type="scientific">Halochromatium salexigens</name>
    <name type="common">Chromatium salexigens</name>
    <dbReference type="NCBI Taxonomy" id="49447"/>
    <lineage>
        <taxon>Bacteria</taxon>
        <taxon>Pseudomonadati</taxon>
        <taxon>Pseudomonadota</taxon>
        <taxon>Gammaproteobacteria</taxon>
        <taxon>Chromatiales</taxon>
        <taxon>Chromatiaceae</taxon>
        <taxon>Halochromatium</taxon>
    </lineage>
</organism>
<dbReference type="RefSeq" id="WP_201243694.1">
    <property type="nucleotide sequence ID" value="NZ_NHSF01000013.1"/>
</dbReference>
<protein>
    <recommendedName>
        <fullName evidence="5">Pyridoxamine 5'-phosphate oxidase</fullName>
    </recommendedName>
</protein>
<dbReference type="PANTHER" id="PTHR13343:SF17">
    <property type="entry name" value="CELLULAR REPRESSOR OF E1A-STIMULATED GENES, ISOFORM A"/>
    <property type="match status" value="1"/>
</dbReference>
<evidence type="ECO:0000259" key="2">
    <source>
        <dbReference type="Pfam" id="PF13883"/>
    </source>
</evidence>
<dbReference type="InterPro" id="IPR019595">
    <property type="entry name" value="DUF2470"/>
</dbReference>
<dbReference type="PANTHER" id="PTHR13343">
    <property type="entry name" value="CREG1 PROTEIN"/>
    <property type="match status" value="1"/>
</dbReference>
<dbReference type="InterPro" id="IPR012349">
    <property type="entry name" value="Split_barrel_FMN-bd"/>
</dbReference>
<name>A0AAJ0UDI5_HALSE</name>
<dbReference type="InterPro" id="IPR055343">
    <property type="entry name" value="CREG_beta-barrel"/>
</dbReference>
<dbReference type="GO" id="GO:0005737">
    <property type="term" value="C:cytoplasm"/>
    <property type="evidence" value="ECO:0007669"/>
    <property type="project" value="UniProtKB-ARBA"/>
</dbReference>
<comment type="caution">
    <text evidence="3">The sequence shown here is derived from an EMBL/GenBank/DDBJ whole genome shotgun (WGS) entry which is preliminary data.</text>
</comment>
<dbReference type="Gene3D" id="2.30.110.10">
    <property type="entry name" value="Electron Transport, Fmn-binding Protein, Chain A"/>
    <property type="match status" value="1"/>
</dbReference>
<proteinExistence type="predicted"/>
<feature type="domain" description="CREG-like beta-barrel" evidence="2">
    <location>
        <begin position="3"/>
        <end position="83"/>
    </location>
</feature>
<dbReference type="EMBL" id="NHSF01000013">
    <property type="protein sequence ID" value="MBK5929333.1"/>
    <property type="molecule type" value="Genomic_DNA"/>
</dbReference>
<dbReference type="Pfam" id="PF10615">
    <property type="entry name" value="DUF2470"/>
    <property type="match status" value="1"/>
</dbReference>
<feature type="domain" description="DUF2470" evidence="1">
    <location>
        <begin position="103"/>
        <end position="146"/>
    </location>
</feature>
<keyword evidence="4" id="KW-1185">Reference proteome</keyword>
<reference evidence="3" key="1">
    <citation type="submission" date="2017-05" db="EMBL/GenBank/DDBJ databases">
        <authorList>
            <person name="Imhoff J.F."/>
            <person name="Rahn T."/>
            <person name="Kuenzel S."/>
            <person name="Neulinger S.C."/>
        </authorList>
    </citation>
    <scope>NUCLEOTIDE SEQUENCE</scope>
    <source>
        <strain evidence="3">DSM 4395</strain>
    </source>
</reference>